<proteinExistence type="predicted"/>
<dbReference type="Pfam" id="PF01381">
    <property type="entry name" value="HTH_3"/>
    <property type="match status" value="1"/>
</dbReference>
<dbReference type="InterPro" id="IPR010982">
    <property type="entry name" value="Lambda_DNA-bd_dom_sf"/>
</dbReference>
<gene>
    <name evidence="2" type="ORF">V8N49_09280</name>
</gene>
<dbReference type="InterPro" id="IPR001387">
    <property type="entry name" value="Cro/C1-type_HTH"/>
</dbReference>
<feature type="domain" description="HTH cro/C1-type" evidence="1">
    <location>
        <begin position="32"/>
        <end position="86"/>
    </location>
</feature>
<dbReference type="CDD" id="cd00093">
    <property type="entry name" value="HTH_XRE"/>
    <property type="match status" value="1"/>
</dbReference>
<organism evidence="2 3">
    <name type="scientific">Erwinia aphidicola</name>
    <dbReference type="NCBI Taxonomy" id="68334"/>
    <lineage>
        <taxon>Bacteria</taxon>
        <taxon>Pseudomonadati</taxon>
        <taxon>Pseudomonadota</taxon>
        <taxon>Gammaproteobacteria</taxon>
        <taxon>Enterobacterales</taxon>
        <taxon>Erwiniaceae</taxon>
        <taxon>Erwinia</taxon>
    </lineage>
</organism>
<reference evidence="2 3" key="1">
    <citation type="submission" date="2024-02" db="EMBL/GenBank/DDBJ databases">
        <title>First report Erwinia aphidicola in onion in Chile.</title>
        <authorList>
            <person name="Valenzuela M."/>
            <person name="Pena M."/>
            <person name="Dutta B."/>
        </authorList>
    </citation>
    <scope>NUCLEOTIDE SEQUENCE [LARGE SCALE GENOMIC DNA]</scope>
    <source>
        <strain evidence="2 3">QCJ3A</strain>
    </source>
</reference>
<dbReference type="SMART" id="SM00530">
    <property type="entry name" value="HTH_XRE"/>
    <property type="match status" value="1"/>
</dbReference>
<dbReference type="Proteomes" id="UP001306592">
    <property type="component" value="Unassembled WGS sequence"/>
</dbReference>
<keyword evidence="3" id="KW-1185">Reference proteome</keyword>
<name>A0ABU8DG70_ERWAP</name>
<protein>
    <submittedName>
        <fullName evidence="2">Helix-turn-helix domain-containing protein</fullName>
    </submittedName>
</protein>
<dbReference type="SUPFAM" id="SSF47413">
    <property type="entry name" value="lambda repressor-like DNA-binding domains"/>
    <property type="match status" value="1"/>
</dbReference>
<evidence type="ECO:0000313" key="3">
    <source>
        <dbReference type="Proteomes" id="UP001306592"/>
    </source>
</evidence>
<dbReference type="Gene3D" id="1.10.260.40">
    <property type="entry name" value="lambda repressor-like DNA-binding domains"/>
    <property type="match status" value="1"/>
</dbReference>
<dbReference type="PROSITE" id="PS50943">
    <property type="entry name" value="HTH_CROC1"/>
    <property type="match status" value="1"/>
</dbReference>
<comment type="caution">
    <text evidence="2">The sequence shown here is derived from an EMBL/GenBank/DDBJ whole genome shotgun (WGS) entry which is preliminary data.</text>
</comment>
<sequence length="99" mass="10815">MANLKELMAKRSPESQQRIIERTNELLIVTRLDQLREAAEASQTGVGKAMGIAQPTVAAMEQRGAEIKVSTLKRYVEAIGGTLNVSIVLPNGKHLELTM</sequence>
<accession>A0ABU8DG70</accession>
<dbReference type="RefSeq" id="WP_048915850.1">
    <property type="nucleotide sequence ID" value="NZ_CAKKMT010000001.1"/>
</dbReference>
<dbReference type="EMBL" id="JBANEI010000005">
    <property type="protein sequence ID" value="MEI2681850.1"/>
    <property type="molecule type" value="Genomic_DNA"/>
</dbReference>
<evidence type="ECO:0000313" key="2">
    <source>
        <dbReference type="EMBL" id="MEI2681850.1"/>
    </source>
</evidence>
<evidence type="ECO:0000259" key="1">
    <source>
        <dbReference type="PROSITE" id="PS50943"/>
    </source>
</evidence>